<dbReference type="EC" id="1.-.-.-" evidence="18"/>
<dbReference type="FunFam" id="3.50.50.60:FF:000159">
    <property type="entry name" value="Dimethylaniline monooxygenase [N-oxide-forming]"/>
    <property type="match status" value="1"/>
</dbReference>
<protein>
    <recommendedName>
        <fullName evidence="18">Flavin-containing monooxygenase</fullName>
        <ecNumber evidence="18">1.-.-.-</ecNumber>
    </recommendedName>
</protein>
<evidence type="ECO:0000256" key="16">
    <source>
        <dbReference type="ARBA" id="ARBA00048088"/>
    </source>
</evidence>
<keyword evidence="8" id="KW-0521">NADP</keyword>
<dbReference type="PANTHER" id="PTHR23023">
    <property type="entry name" value="DIMETHYLANILINE MONOOXYGENASE"/>
    <property type="match status" value="1"/>
</dbReference>
<evidence type="ECO:0000256" key="11">
    <source>
        <dbReference type="ARBA" id="ARBA00023033"/>
    </source>
</evidence>
<organism evidence="19 20">
    <name type="scientific">Trichonephila inaurata madagascariensis</name>
    <dbReference type="NCBI Taxonomy" id="2747483"/>
    <lineage>
        <taxon>Eukaryota</taxon>
        <taxon>Metazoa</taxon>
        <taxon>Ecdysozoa</taxon>
        <taxon>Arthropoda</taxon>
        <taxon>Chelicerata</taxon>
        <taxon>Arachnida</taxon>
        <taxon>Araneae</taxon>
        <taxon>Araneomorphae</taxon>
        <taxon>Entelegynae</taxon>
        <taxon>Araneoidea</taxon>
        <taxon>Nephilidae</taxon>
        <taxon>Trichonephila</taxon>
        <taxon>Trichonephila inaurata</taxon>
    </lineage>
</organism>
<keyword evidence="10 18" id="KW-0560">Oxidoreductase</keyword>
<dbReference type="GO" id="GO:0005789">
    <property type="term" value="C:endoplasmic reticulum membrane"/>
    <property type="evidence" value="ECO:0007669"/>
    <property type="project" value="UniProtKB-SubCell"/>
</dbReference>
<keyword evidence="12" id="KW-0472">Membrane</keyword>
<evidence type="ECO:0000256" key="5">
    <source>
        <dbReference type="ARBA" id="ARBA00022692"/>
    </source>
</evidence>
<evidence type="ECO:0000256" key="7">
    <source>
        <dbReference type="ARBA" id="ARBA00022827"/>
    </source>
</evidence>
<evidence type="ECO:0000256" key="2">
    <source>
        <dbReference type="ARBA" id="ARBA00004389"/>
    </source>
</evidence>
<keyword evidence="7 18" id="KW-0274">FAD</keyword>
<gene>
    <name evidence="19" type="primary">FMO5</name>
    <name evidence="19" type="ORF">TNIN_238691</name>
</gene>
<dbReference type="Proteomes" id="UP000886998">
    <property type="component" value="Unassembled WGS sequence"/>
</dbReference>
<dbReference type="InterPro" id="IPR050346">
    <property type="entry name" value="FMO-like"/>
</dbReference>
<dbReference type="AlphaFoldDB" id="A0A8X6WYX5"/>
<name>A0A8X6WYX5_9ARAC</name>
<evidence type="ECO:0000256" key="10">
    <source>
        <dbReference type="ARBA" id="ARBA00023002"/>
    </source>
</evidence>
<dbReference type="InterPro" id="IPR036188">
    <property type="entry name" value="FAD/NAD-bd_sf"/>
</dbReference>
<comment type="caution">
    <text evidence="19">The sequence shown here is derived from an EMBL/GenBank/DDBJ whole genome shotgun (WGS) entry which is preliminary data.</text>
</comment>
<evidence type="ECO:0000256" key="8">
    <source>
        <dbReference type="ARBA" id="ARBA00022857"/>
    </source>
</evidence>
<comment type="cofactor">
    <cofactor evidence="1 18">
        <name>FAD</name>
        <dbReference type="ChEBI" id="CHEBI:57692"/>
    </cofactor>
</comment>
<accession>A0A8X6WYX5</accession>
<dbReference type="Pfam" id="PF00743">
    <property type="entry name" value="FMO-like"/>
    <property type="match status" value="2"/>
</dbReference>
<dbReference type="EMBL" id="BMAV01003054">
    <property type="protein sequence ID" value="GFY42401.1"/>
    <property type="molecule type" value="Genomic_DNA"/>
</dbReference>
<dbReference type="GO" id="GO:0034899">
    <property type="term" value="F:trimethylamine monooxygenase activity"/>
    <property type="evidence" value="ECO:0007669"/>
    <property type="project" value="UniProtKB-EC"/>
</dbReference>
<keyword evidence="11 18" id="KW-0503">Monooxygenase</keyword>
<comment type="subcellular location">
    <subcellularLocation>
        <location evidence="2">Endoplasmic reticulum membrane</location>
        <topology evidence="2">Single-pass membrane protein</topology>
    </subcellularLocation>
</comment>
<evidence type="ECO:0000256" key="9">
    <source>
        <dbReference type="ARBA" id="ARBA00022989"/>
    </source>
</evidence>
<comment type="catalytic activity">
    <reaction evidence="14">
        <text>hypotaurine + NADH + O2 + H(+) = taurine + NAD(+) + H2O</text>
        <dbReference type="Rhea" id="RHEA:74111"/>
        <dbReference type="ChEBI" id="CHEBI:15377"/>
        <dbReference type="ChEBI" id="CHEBI:15378"/>
        <dbReference type="ChEBI" id="CHEBI:15379"/>
        <dbReference type="ChEBI" id="CHEBI:57540"/>
        <dbReference type="ChEBI" id="CHEBI:57853"/>
        <dbReference type="ChEBI" id="CHEBI:57945"/>
        <dbReference type="ChEBI" id="CHEBI:507393"/>
        <dbReference type="EC" id="1.14.13.8"/>
    </reaction>
    <physiologicalReaction direction="left-to-right" evidence="14">
        <dbReference type="Rhea" id="RHEA:74112"/>
    </physiologicalReaction>
</comment>
<evidence type="ECO:0000256" key="15">
    <source>
        <dbReference type="ARBA" id="ARBA00048041"/>
    </source>
</evidence>
<reference evidence="19" key="1">
    <citation type="submission" date="2020-08" db="EMBL/GenBank/DDBJ databases">
        <title>Multicomponent nature underlies the extraordinary mechanical properties of spider dragline silk.</title>
        <authorList>
            <person name="Kono N."/>
            <person name="Nakamura H."/>
            <person name="Mori M."/>
            <person name="Yoshida Y."/>
            <person name="Ohtoshi R."/>
            <person name="Malay A.D."/>
            <person name="Moran D.A.P."/>
            <person name="Tomita M."/>
            <person name="Numata K."/>
            <person name="Arakawa K."/>
        </authorList>
    </citation>
    <scope>NUCLEOTIDE SEQUENCE</scope>
</reference>
<comment type="catalytic activity">
    <reaction evidence="17">
        <text>N,N-dimethylaniline + NADPH + O2 + H(+) = N,N-dimethylaniline N-oxide + NADP(+) + H2O</text>
        <dbReference type="Rhea" id="RHEA:24468"/>
        <dbReference type="ChEBI" id="CHEBI:15377"/>
        <dbReference type="ChEBI" id="CHEBI:15378"/>
        <dbReference type="ChEBI" id="CHEBI:15379"/>
        <dbReference type="ChEBI" id="CHEBI:16269"/>
        <dbReference type="ChEBI" id="CHEBI:17735"/>
        <dbReference type="ChEBI" id="CHEBI:57783"/>
        <dbReference type="ChEBI" id="CHEBI:58349"/>
        <dbReference type="EC" id="1.14.13.8"/>
    </reaction>
    <physiologicalReaction direction="left-to-right" evidence="17">
        <dbReference type="Rhea" id="RHEA:24469"/>
    </physiologicalReaction>
</comment>
<dbReference type="Gene3D" id="3.50.50.60">
    <property type="entry name" value="FAD/NAD(P)-binding domain"/>
    <property type="match status" value="1"/>
</dbReference>
<evidence type="ECO:0000256" key="6">
    <source>
        <dbReference type="ARBA" id="ARBA00022824"/>
    </source>
</evidence>
<keyword evidence="5" id="KW-0812">Transmembrane</keyword>
<dbReference type="InterPro" id="IPR000960">
    <property type="entry name" value="Flavin_mOase"/>
</dbReference>
<keyword evidence="6" id="KW-0256">Endoplasmic reticulum</keyword>
<comment type="catalytic activity">
    <reaction evidence="16">
        <text>trimethylamine + NADPH + O2 = trimethylamine N-oxide + NADP(+) + H2O</text>
        <dbReference type="Rhea" id="RHEA:31979"/>
        <dbReference type="ChEBI" id="CHEBI:15377"/>
        <dbReference type="ChEBI" id="CHEBI:15379"/>
        <dbReference type="ChEBI" id="CHEBI:15724"/>
        <dbReference type="ChEBI" id="CHEBI:57783"/>
        <dbReference type="ChEBI" id="CHEBI:58349"/>
        <dbReference type="ChEBI" id="CHEBI:58389"/>
        <dbReference type="EC" id="1.14.13.148"/>
    </reaction>
    <physiologicalReaction direction="left-to-right" evidence="16">
        <dbReference type="Rhea" id="RHEA:31980"/>
    </physiologicalReaction>
</comment>
<evidence type="ECO:0000256" key="3">
    <source>
        <dbReference type="ARBA" id="ARBA00009183"/>
    </source>
</evidence>
<proteinExistence type="inferred from homology"/>
<comment type="catalytic activity">
    <reaction evidence="15">
        <text>hypotaurine + NADPH + O2 + H(+) = taurine + NADP(+) + H2O</text>
        <dbReference type="Rhea" id="RHEA:69819"/>
        <dbReference type="ChEBI" id="CHEBI:15377"/>
        <dbReference type="ChEBI" id="CHEBI:15378"/>
        <dbReference type="ChEBI" id="CHEBI:15379"/>
        <dbReference type="ChEBI" id="CHEBI:57783"/>
        <dbReference type="ChEBI" id="CHEBI:57853"/>
        <dbReference type="ChEBI" id="CHEBI:58349"/>
        <dbReference type="ChEBI" id="CHEBI:507393"/>
        <dbReference type="EC" id="1.14.13.8"/>
    </reaction>
    <physiologicalReaction direction="left-to-right" evidence="15">
        <dbReference type="Rhea" id="RHEA:69820"/>
    </physiologicalReaction>
</comment>
<comment type="similarity">
    <text evidence="3 18">Belongs to the FMO family.</text>
</comment>
<evidence type="ECO:0000256" key="4">
    <source>
        <dbReference type="ARBA" id="ARBA00022630"/>
    </source>
</evidence>
<evidence type="ECO:0000313" key="20">
    <source>
        <dbReference type="Proteomes" id="UP000886998"/>
    </source>
</evidence>
<evidence type="ECO:0000256" key="12">
    <source>
        <dbReference type="ARBA" id="ARBA00023136"/>
    </source>
</evidence>
<dbReference type="SUPFAM" id="SSF51905">
    <property type="entry name" value="FAD/NAD(P)-binding domain"/>
    <property type="match status" value="3"/>
</dbReference>
<evidence type="ECO:0000256" key="17">
    <source>
        <dbReference type="ARBA" id="ARBA00049443"/>
    </source>
</evidence>
<dbReference type="PRINTS" id="PR00370">
    <property type="entry name" value="FMOXYGENASE"/>
</dbReference>
<sequence length="408" mass="45956">MRNVFYLLKSTFTVKKGSAHKRERNSFPSDMLSPKKIAVIGAGTSGLTAIKCCKEEGLAVTCFEKTDNFGGRWRYRRNSIPGVASVMKSTVSIHSKEMLAFSDFPPPKSFPNYLHHTKMLEYLHLYAEQFNLLQHIEYECEVIRVVPAKDYEISGKWLLKIVNATSGKETEQEFDGVMVCTGRLSRPFIPTISSIENFRGKIIHSQSLKITTEFENLRVLIVGHGNSAMDAAVDISTLAKEVYLSTRNGTWLFPKVGPKGLPFDMTLLRRHSHILRALDGCPPMNDIIPDKILTGRVYVKGTIKNFKESSVTFDGEQKAIDIDAVVFATGYEMKIPILDDTVYKTTENQFNLYKRVFPIELKHPTLAIIGFVESQGPSSTIAESQSRWASRIFSKKLKLPEKTSLSNE</sequence>
<dbReference type="InterPro" id="IPR020946">
    <property type="entry name" value="Flavin_mOase-like"/>
</dbReference>
<dbReference type="GO" id="GO:0050660">
    <property type="term" value="F:flavin adenine dinucleotide binding"/>
    <property type="evidence" value="ECO:0007669"/>
    <property type="project" value="InterPro"/>
</dbReference>
<evidence type="ECO:0000313" key="19">
    <source>
        <dbReference type="EMBL" id="GFY42401.1"/>
    </source>
</evidence>
<dbReference type="GO" id="GO:0004499">
    <property type="term" value="F:N,N-dimethylaniline monooxygenase activity"/>
    <property type="evidence" value="ECO:0007669"/>
    <property type="project" value="InterPro"/>
</dbReference>
<evidence type="ECO:0000256" key="13">
    <source>
        <dbReference type="ARBA" id="ARBA00045957"/>
    </source>
</evidence>
<comment type="function">
    <text evidence="13">Broad spectrum monooxygenase that catalyzes the oxygenation of a wide variety of nitrogen- and sulfur-containing compounds including xenobiotics. Catalyzes the S-oxygenation of hypotaurine to produce taurine, an organic osmolyte involved in cell volume regulation as well as a variety of cytoprotective and developmental processes. In vitro, catalyzes the N-oxygenation of trimethylamine (TMA) to produce trimethylamine N-oxide (TMAO) and could therefore participate to the detoxification of this compound that is generated by the action of gut microbiota from dietary precursors such as choline, choline containing compounds, betaine or L-carnitine.</text>
</comment>
<dbReference type="GO" id="GO:0050661">
    <property type="term" value="F:NADP binding"/>
    <property type="evidence" value="ECO:0007669"/>
    <property type="project" value="InterPro"/>
</dbReference>
<evidence type="ECO:0000256" key="14">
    <source>
        <dbReference type="ARBA" id="ARBA00047338"/>
    </source>
</evidence>
<dbReference type="OrthoDB" id="66881at2759"/>
<keyword evidence="9" id="KW-1133">Transmembrane helix</keyword>
<keyword evidence="20" id="KW-1185">Reference proteome</keyword>
<evidence type="ECO:0000256" key="1">
    <source>
        <dbReference type="ARBA" id="ARBA00001974"/>
    </source>
</evidence>
<keyword evidence="4 18" id="KW-0285">Flavoprotein</keyword>
<dbReference type="PIRSF" id="PIRSF000332">
    <property type="entry name" value="FMO"/>
    <property type="match status" value="1"/>
</dbReference>
<evidence type="ECO:0000256" key="18">
    <source>
        <dbReference type="RuleBase" id="RU361177"/>
    </source>
</evidence>